<dbReference type="SUPFAM" id="SSF46626">
    <property type="entry name" value="Cytochrome c"/>
    <property type="match status" value="1"/>
</dbReference>
<dbReference type="Gene3D" id="1.10.760.10">
    <property type="entry name" value="Cytochrome c-like domain"/>
    <property type="match status" value="1"/>
</dbReference>
<keyword evidence="5" id="KW-0472">Membrane</keyword>
<dbReference type="Proteomes" id="UP000503640">
    <property type="component" value="Unassembled WGS sequence"/>
</dbReference>
<name>A0A7I9VLV6_9BACT</name>
<keyword evidence="5" id="KW-0812">Transmembrane</keyword>
<evidence type="ECO:0000256" key="2">
    <source>
        <dbReference type="ARBA" id="ARBA00022723"/>
    </source>
</evidence>
<keyword evidence="2 4" id="KW-0479">Metal-binding</keyword>
<keyword evidence="6" id="KW-0732">Signal</keyword>
<protein>
    <recommendedName>
        <fullName evidence="7">Cytochrome c domain-containing protein</fullName>
    </recommendedName>
</protein>
<organism evidence="8 9">
    <name type="scientific">Anaeromyxobacter diazotrophicus</name>
    <dbReference type="NCBI Taxonomy" id="2590199"/>
    <lineage>
        <taxon>Bacteria</taxon>
        <taxon>Pseudomonadati</taxon>
        <taxon>Myxococcota</taxon>
        <taxon>Myxococcia</taxon>
        <taxon>Myxococcales</taxon>
        <taxon>Cystobacterineae</taxon>
        <taxon>Anaeromyxobacteraceae</taxon>
        <taxon>Anaeromyxobacter</taxon>
    </lineage>
</organism>
<feature type="domain" description="Cytochrome c" evidence="7">
    <location>
        <begin position="29"/>
        <end position="121"/>
    </location>
</feature>
<gene>
    <name evidence="8" type="ORF">AMYX_17080</name>
</gene>
<sequence length="172" mass="17050">MLGSAGRTLTACAALLAAAPALAVEPPAGDPGPGRRLFIGAQRLAAGGPPCGACHAIGGQGAAFAAALGPELTRSFDGMPREAVDGLLQDLPFPTMAPLYAGRALTEGERRQLAVFLLDAAGKPAPGGGPLAAWAALLTALALLGLGLARRRGGSIHSQLLAGARRRHGGAP</sequence>
<dbReference type="InterPro" id="IPR009056">
    <property type="entry name" value="Cyt_c-like_dom"/>
</dbReference>
<proteinExistence type="predicted"/>
<evidence type="ECO:0000313" key="9">
    <source>
        <dbReference type="Proteomes" id="UP000503640"/>
    </source>
</evidence>
<dbReference type="PROSITE" id="PS51007">
    <property type="entry name" value="CYTC"/>
    <property type="match status" value="1"/>
</dbReference>
<reference evidence="9" key="1">
    <citation type="journal article" date="2020" name="Appl. Environ. Microbiol.">
        <title>Diazotrophic Anaeromyxobacter Isolates from Soils.</title>
        <authorList>
            <person name="Masuda Y."/>
            <person name="Yamanaka H."/>
            <person name="Xu Z.X."/>
            <person name="Shiratori Y."/>
            <person name="Aono T."/>
            <person name="Amachi S."/>
            <person name="Senoo K."/>
            <person name="Itoh H."/>
        </authorList>
    </citation>
    <scope>NUCLEOTIDE SEQUENCE [LARGE SCALE GENOMIC DNA]</scope>
    <source>
        <strain evidence="9">R267</strain>
    </source>
</reference>
<dbReference type="RefSeq" id="WP_176064428.1">
    <property type="nucleotide sequence ID" value="NZ_BJTG01000003.1"/>
</dbReference>
<keyword evidence="3 4" id="KW-0408">Iron</keyword>
<evidence type="ECO:0000313" key="8">
    <source>
        <dbReference type="EMBL" id="GEJ56967.1"/>
    </source>
</evidence>
<evidence type="ECO:0000256" key="1">
    <source>
        <dbReference type="ARBA" id="ARBA00022617"/>
    </source>
</evidence>
<keyword evidence="9" id="KW-1185">Reference proteome</keyword>
<dbReference type="GO" id="GO:0046872">
    <property type="term" value="F:metal ion binding"/>
    <property type="evidence" value="ECO:0007669"/>
    <property type="project" value="UniProtKB-KW"/>
</dbReference>
<evidence type="ECO:0000256" key="5">
    <source>
        <dbReference type="SAM" id="Phobius"/>
    </source>
</evidence>
<evidence type="ECO:0000259" key="7">
    <source>
        <dbReference type="PROSITE" id="PS51007"/>
    </source>
</evidence>
<dbReference type="EMBL" id="BJTG01000003">
    <property type="protein sequence ID" value="GEJ56967.1"/>
    <property type="molecule type" value="Genomic_DNA"/>
</dbReference>
<comment type="caution">
    <text evidence="8">The sequence shown here is derived from an EMBL/GenBank/DDBJ whole genome shotgun (WGS) entry which is preliminary data.</text>
</comment>
<dbReference type="AlphaFoldDB" id="A0A7I9VLV6"/>
<evidence type="ECO:0000256" key="4">
    <source>
        <dbReference type="PROSITE-ProRule" id="PRU00433"/>
    </source>
</evidence>
<evidence type="ECO:0000256" key="6">
    <source>
        <dbReference type="SAM" id="SignalP"/>
    </source>
</evidence>
<feature type="chain" id="PRO_5029821169" description="Cytochrome c domain-containing protein" evidence="6">
    <location>
        <begin position="24"/>
        <end position="172"/>
    </location>
</feature>
<dbReference type="GO" id="GO:0020037">
    <property type="term" value="F:heme binding"/>
    <property type="evidence" value="ECO:0007669"/>
    <property type="project" value="InterPro"/>
</dbReference>
<dbReference type="GO" id="GO:0009055">
    <property type="term" value="F:electron transfer activity"/>
    <property type="evidence" value="ECO:0007669"/>
    <property type="project" value="InterPro"/>
</dbReference>
<feature type="signal peptide" evidence="6">
    <location>
        <begin position="1"/>
        <end position="23"/>
    </location>
</feature>
<dbReference type="InterPro" id="IPR036909">
    <property type="entry name" value="Cyt_c-like_dom_sf"/>
</dbReference>
<keyword evidence="1 4" id="KW-0349">Heme</keyword>
<evidence type="ECO:0000256" key="3">
    <source>
        <dbReference type="ARBA" id="ARBA00023004"/>
    </source>
</evidence>
<accession>A0A7I9VLV6</accession>
<keyword evidence="5" id="KW-1133">Transmembrane helix</keyword>
<feature type="transmembrane region" description="Helical" evidence="5">
    <location>
        <begin position="131"/>
        <end position="149"/>
    </location>
</feature>